<sequence length="72" mass="7505">MPTERLHCALHPRSNNAAVDLAPAMASVRRGPPASVGKENQRPKNLGHGKATTATTTAELTKPTEPEPAPVG</sequence>
<evidence type="ECO:0000313" key="2">
    <source>
        <dbReference type="EnsemblPlants" id="Zm00001eb263210_P001"/>
    </source>
</evidence>
<reference evidence="2" key="2">
    <citation type="submission" date="2019-07" db="EMBL/GenBank/DDBJ databases">
        <authorList>
            <person name="Seetharam A."/>
            <person name="Woodhouse M."/>
            <person name="Cannon E."/>
        </authorList>
    </citation>
    <scope>NUCLEOTIDE SEQUENCE [LARGE SCALE GENOMIC DNA]</scope>
    <source>
        <strain evidence="2">cv. B73</strain>
    </source>
</reference>
<feature type="region of interest" description="Disordered" evidence="1">
    <location>
        <begin position="24"/>
        <end position="72"/>
    </location>
</feature>
<reference evidence="3" key="1">
    <citation type="journal article" date="2009" name="Science">
        <title>The B73 maize genome: complexity, diversity, and dynamics.</title>
        <authorList>
            <person name="Schnable P.S."/>
            <person name="Ware D."/>
            <person name="Fulton R.S."/>
            <person name="Stein J.C."/>
            <person name="Wei F."/>
            <person name="Pasternak S."/>
            <person name="Liang C."/>
            <person name="Zhang J."/>
            <person name="Fulton L."/>
            <person name="Graves T.A."/>
            <person name="Minx P."/>
            <person name="Reily A.D."/>
            <person name="Courtney L."/>
            <person name="Kruchowski S.S."/>
            <person name="Tomlinson C."/>
            <person name="Strong C."/>
            <person name="Delehaunty K."/>
            <person name="Fronick C."/>
            <person name="Courtney B."/>
            <person name="Rock S.M."/>
            <person name="Belter E."/>
            <person name="Du F."/>
            <person name="Kim K."/>
            <person name="Abbott R.M."/>
            <person name="Cotton M."/>
            <person name="Levy A."/>
            <person name="Marchetto P."/>
            <person name="Ochoa K."/>
            <person name="Jackson S.M."/>
            <person name="Gillam B."/>
            <person name="Chen W."/>
            <person name="Yan L."/>
            <person name="Higginbotham J."/>
            <person name="Cardenas M."/>
            <person name="Waligorski J."/>
            <person name="Applebaum E."/>
            <person name="Phelps L."/>
            <person name="Falcone J."/>
            <person name="Kanchi K."/>
            <person name="Thane T."/>
            <person name="Scimone A."/>
            <person name="Thane N."/>
            <person name="Henke J."/>
            <person name="Wang T."/>
            <person name="Ruppert J."/>
            <person name="Shah N."/>
            <person name="Rotter K."/>
            <person name="Hodges J."/>
            <person name="Ingenthron E."/>
            <person name="Cordes M."/>
            <person name="Kohlberg S."/>
            <person name="Sgro J."/>
            <person name="Delgado B."/>
            <person name="Mead K."/>
            <person name="Chinwalla A."/>
            <person name="Leonard S."/>
            <person name="Crouse K."/>
            <person name="Collura K."/>
            <person name="Kudrna D."/>
            <person name="Currie J."/>
            <person name="He R."/>
            <person name="Angelova A."/>
            <person name="Rajasekar S."/>
            <person name="Mueller T."/>
            <person name="Lomeli R."/>
            <person name="Scara G."/>
            <person name="Ko A."/>
            <person name="Delaney K."/>
            <person name="Wissotski M."/>
            <person name="Lopez G."/>
            <person name="Campos D."/>
            <person name="Braidotti M."/>
            <person name="Ashley E."/>
            <person name="Golser W."/>
            <person name="Kim H."/>
            <person name="Lee S."/>
            <person name="Lin J."/>
            <person name="Dujmic Z."/>
            <person name="Kim W."/>
            <person name="Talag J."/>
            <person name="Zuccolo A."/>
            <person name="Fan C."/>
            <person name="Sebastian A."/>
            <person name="Kramer M."/>
            <person name="Spiegel L."/>
            <person name="Nascimento L."/>
            <person name="Zutavern T."/>
            <person name="Miller B."/>
            <person name="Ambroise C."/>
            <person name="Muller S."/>
            <person name="Spooner W."/>
            <person name="Narechania A."/>
            <person name="Ren L."/>
            <person name="Wei S."/>
            <person name="Kumari S."/>
            <person name="Faga B."/>
            <person name="Levy M.J."/>
            <person name="McMahan L."/>
            <person name="Van Buren P."/>
            <person name="Vaughn M.W."/>
            <person name="Ying K."/>
            <person name="Yeh C.-T."/>
            <person name="Emrich S.J."/>
            <person name="Jia Y."/>
            <person name="Kalyanaraman A."/>
            <person name="Hsia A.-P."/>
            <person name="Barbazuk W.B."/>
            <person name="Baucom R.S."/>
            <person name="Brutnell T.P."/>
            <person name="Carpita N.C."/>
            <person name="Chaparro C."/>
            <person name="Chia J.-M."/>
            <person name="Deragon J.-M."/>
            <person name="Estill J.C."/>
            <person name="Fu Y."/>
            <person name="Jeddeloh J.A."/>
            <person name="Han Y."/>
            <person name="Lee H."/>
            <person name="Li P."/>
            <person name="Lisch D.R."/>
            <person name="Liu S."/>
            <person name="Liu Z."/>
            <person name="Nagel D.H."/>
            <person name="McCann M.C."/>
            <person name="SanMiguel P."/>
            <person name="Myers A.M."/>
            <person name="Nettleton D."/>
            <person name="Nguyen J."/>
            <person name="Penning B.W."/>
            <person name="Ponnala L."/>
            <person name="Schneider K.L."/>
            <person name="Schwartz D.C."/>
            <person name="Sharma A."/>
            <person name="Soderlund C."/>
            <person name="Springer N.M."/>
            <person name="Sun Q."/>
            <person name="Wang H."/>
            <person name="Waterman M."/>
            <person name="Westerman R."/>
            <person name="Wolfgruber T.K."/>
            <person name="Yang L."/>
            <person name="Yu Y."/>
            <person name="Zhang L."/>
            <person name="Zhou S."/>
            <person name="Zhu Q."/>
            <person name="Bennetzen J.L."/>
            <person name="Dawe R.K."/>
            <person name="Jiang J."/>
            <person name="Jiang N."/>
            <person name="Presting G.G."/>
            <person name="Wessler S.R."/>
            <person name="Aluru S."/>
            <person name="Martienssen R.A."/>
            <person name="Clifton S.W."/>
            <person name="McCombie W.R."/>
            <person name="Wing R.A."/>
            <person name="Wilson R.K."/>
        </authorList>
    </citation>
    <scope>NUCLEOTIDE SEQUENCE [LARGE SCALE GENOMIC DNA]</scope>
    <source>
        <strain evidence="3">cv. B73</strain>
    </source>
</reference>
<evidence type="ECO:0000313" key="3">
    <source>
        <dbReference type="Proteomes" id="UP000007305"/>
    </source>
</evidence>
<feature type="compositionally biased region" description="Low complexity" evidence="1">
    <location>
        <begin position="51"/>
        <end position="63"/>
    </location>
</feature>
<evidence type="ECO:0000256" key="1">
    <source>
        <dbReference type="SAM" id="MobiDB-lite"/>
    </source>
</evidence>
<proteinExistence type="predicted"/>
<dbReference type="Gramene" id="Zm00001eb263210_T001">
    <property type="protein sequence ID" value="Zm00001eb263210_P001"/>
    <property type="gene ID" value="Zm00001eb263210"/>
</dbReference>
<name>A0A804PRF9_MAIZE</name>
<keyword evidence="3" id="KW-1185">Reference proteome</keyword>
<protein>
    <submittedName>
        <fullName evidence="2">Uncharacterized protein</fullName>
    </submittedName>
</protein>
<dbReference type="Proteomes" id="UP000007305">
    <property type="component" value="Chromosome 6"/>
</dbReference>
<reference evidence="2" key="3">
    <citation type="submission" date="2021-05" db="UniProtKB">
        <authorList>
            <consortium name="EnsemblPlants"/>
        </authorList>
    </citation>
    <scope>IDENTIFICATION</scope>
    <source>
        <strain evidence="2">cv. B73</strain>
    </source>
</reference>
<organism evidence="2 3">
    <name type="scientific">Zea mays</name>
    <name type="common">Maize</name>
    <dbReference type="NCBI Taxonomy" id="4577"/>
    <lineage>
        <taxon>Eukaryota</taxon>
        <taxon>Viridiplantae</taxon>
        <taxon>Streptophyta</taxon>
        <taxon>Embryophyta</taxon>
        <taxon>Tracheophyta</taxon>
        <taxon>Spermatophyta</taxon>
        <taxon>Magnoliopsida</taxon>
        <taxon>Liliopsida</taxon>
        <taxon>Poales</taxon>
        <taxon>Poaceae</taxon>
        <taxon>PACMAD clade</taxon>
        <taxon>Panicoideae</taxon>
        <taxon>Andropogonodae</taxon>
        <taxon>Andropogoneae</taxon>
        <taxon>Tripsacinae</taxon>
        <taxon>Zea</taxon>
    </lineage>
</organism>
<accession>A0A804PRF9</accession>
<dbReference type="EnsemblPlants" id="Zm00001eb263210_T001">
    <property type="protein sequence ID" value="Zm00001eb263210_P001"/>
    <property type="gene ID" value="Zm00001eb263210"/>
</dbReference>
<dbReference type="AlphaFoldDB" id="A0A804PRF9"/>
<dbReference type="InParanoid" id="A0A804PRF9"/>